<dbReference type="GO" id="GO:0005524">
    <property type="term" value="F:ATP binding"/>
    <property type="evidence" value="ECO:0007669"/>
    <property type="project" value="UniProtKB-KW"/>
</dbReference>
<dbReference type="SUPFAM" id="SSF160467">
    <property type="entry name" value="PH0987 N-terminal domain-like"/>
    <property type="match status" value="1"/>
</dbReference>
<dbReference type="PANTHER" id="PTHR34698:SF2">
    <property type="entry name" value="5-OXOPROLINASE SUBUNIT B"/>
    <property type="match status" value="1"/>
</dbReference>
<dbReference type="Gene3D" id="2.40.100.10">
    <property type="entry name" value="Cyclophilin-like"/>
    <property type="match status" value="1"/>
</dbReference>
<feature type="domain" description="Carboxyltransferase" evidence="4">
    <location>
        <begin position="3"/>
        <end position="200"/>
    </location>
</feature>
<evidence type="ECO:0000313" key="5">
    <source>
        <dbReference type="EMBL" id="RCS70905.1"/>
    </source>
</evidence>
<dbReference type="SMART" id="SM00796">
    <property type="entry name" value="AHS1"/>
    <property type="match status" value="1"/>
</dbReference>
<dbReference type="AlphaFoldDB" id="A0A368LJU0"/>
<comment type="caution">
    <text evidence="5">The sequence shown here is derived from an EMBL/GenBank/DDBJ whole genome shotgun (WGS) entry which is preliminary data.</text>
</comment>
<keyword evidence="3" id="KW-0067">ATP-binding</keyword>
<dbReference type="SUPFAM" id="SSF50891">
    <property type="entry name" value="Cyclophilin-like"/>
    <property type="match status" value="1"/>
</dbReference>
<dbReference type="Pfam" id="PF02682">
    <property type="entry name" value="CT_C_D"/>
    <property type="match status" value="1"/>
</dbReference>
<name>A0A368LJU0_9VIBR</name>
<dbReference type="GO" id="GO:0016787">
    <property type="term" value="F:hydrolase activity"/>
    <property type="evidence" value="ECO:0007669"/>
    <property type="project" value="UniProtKB-KW"/>
</dbReference>
<keyword evidence="6" id="KW-1185">Reference proteome</keyword>
<dbReference type="Proteomes" id="UP000252479">
    <property type="component" value="Unassembled WGS sequence"/>
</dbReference>
<dbReference type="Gene3D" id="3.30.1360.40">
    <property type="match status" value="1"/>
</dbReference>
<protein>
    <submittedName>
        <fullName evidence="5">Allophanate hydrolase subunit 1</fullName>
    </submittedName>
</protein>
<gene>
    <name evidence="5" type="ORF">CIK83_11055</name>
</gene>
<evidence type="ECO:0000256" key="2">
    <source>
        <dbReference type="ARBA" id="ARBA00022801"/>
    </source>
</evidence>
<sequence length="232" mass="25914">MIRLSETHLIVYVSDIIDISHAPKLALLCRDIKQTFPELIDLIPSYTSIMIEFHPCITNVTALEKHLKLSLDKFEQLKPVDQHELIELPTYYHPDVAPDIESLAKCHALSLDDVIQLHSVQEYTVCAIGFAPGFAFLGTVDERISTARHIEPRMRVAKGSVGIADQQTAVYPAESPGGWQIIGNCPINLFDPSADPITPFKVGDKVRFVPIDRETFIELGGVLKRQQVETES</sequence>
<dbReference type="InterPro" id="IPR003833">
    <property type="entry name" value="CT_C_D"/>
</dbReference>
<evidence type="ECO:0000313" key="6">
    <source>
        <dbReference type="Proteomes" id="UP000252479"/>
    </source>
</evidence>
<dbReference type="NCBIfam" id="TIGR00370">
    <property type="entry name" value="5-oxoprolinase subunit PxpB"/>
    <property type="match status" value="1"/>
</dbReference>
<evidence type="ECO:0000259" key="4">
    <source>
        <dbReference type="SMART" id="SM00796"/>
    </source>
</evidence>
<keyword evidence="2 5" id="KW-0378">Hydrolase</keyword>
<dbReference type="InterPro" id="IPR010016">
    <property type="entry name" value="PxpB"/>
</dbReference>
<organism evidence="5 6">
    <name type="scientific">Vibrio casei</name>
    <dbReference type="NCBI Taxonomy" id="673372"/>
    <lineage>
        <taxon>Bacteria</taxon>
        <taxon>Pseudomonadati</taxon>
        <taxon>Pseudomonadota</taxon>
        <taxon>Gammaproteobacteria</taxon>
        <taxon>Vibrionales</taxon>
        <taxon>Vibrionaceae</taxon>
        <taxon>Vibrio</taxon>
    </lineage>
</organism>
<evidence type="ECO:0000256" key="1">
    <source>
        <dbReference type="ARBA" id="ARBA00022741"/>
    </source>
</evidence>
<reference evidence="5 6" key="1">
    <citation type="journal article" date="2017" name="Elife">
        <title>Extensive horizontal gene transfer in cheese-associated bacteria.</title>
        <authorList>
            <person name="Bonham K.S."/>
            <person name="Wolfe B.E."/>
            <person name="Dutton R.J."/>
        </authorList>
    </citation>
    <scope>NUCLEOTIDE SEQUENCE [LARGE SCALE GENOMIC DNA]</scope>
    <source>
        <strain evidence="5 6">JB196</strain>
    </source>
</reference>
<dbReference type="EMBL" id="QPGL01000002">
    <property type="protein sequence ID" value="RCS70905.1"/>
    <property type="molecule type" value="Genomic_DNA"/>
</dbReference>
<proteinExistence type="predicted"/>
<dbReference type="PANTHER" id="PTHR34698">
    <property type="entry name" value="5-OXOPROLINASE SUBUNIT B"/>
    <property type="match status" value="1"/>
</dbReference>
<accession>A0A368LJU0</accession>
<evidence type="ECO:0000256" key="3">
    <source>
        <dbReference type="ARBA" id="ARBA00022840"/>
    </source>
</evidence>
<dbReference type="OrthoDB" id="9778567at2"/>
<keyword evidence="1" id="KW-0547">Nucleotide-binding</keyword>
<dbReference type="InterPro" id="IPR029000">
    <property type="entry name" value="Cyclophilin-like_dom_sf"/>
</dbReference>